<keyword evidence="1" id="KW-0805">Transcription regulation</keyword>
<sequence length="243" mass="26767">MNAMTQPWESPGQIEPIRTGTKQQGLFRGLTARQKTKAMQALTEEVYGDGDLLPRNEAGLPQLDIVLRGAVRNEVTDADGGSRLCGMAFAGEFLSPAGPRTTSVRRSAIGETVLLSCDGDVFAALMNDIPRLRLNYLEDLQDRVDETRRWQVMLGRKTAMQRVASLLLSFWERQGRPVEMDLRLSRAEMGQILSLTFETVSRQIKALEKAGVVALPLPSCVRIRDTQGLLAATGEAVQLRKAA</sequence>
<reference evidence="6 7" key="1">
    <citation type="submission" date="2020-01" db="EMBL/GenBank/DDBJ databases">
        <authorList>
            <person name="Chen S."/>
        </authorList>
    </citation>
    <scope>NUCLEOTIDE SEQUENCE [LARGE SCALE GENOMIC DNA]</scope>
    <source>
        <strain evidence="6 7">GS-10</strain>
    </source>
</reference>
<organism evidence="6 7">
    <name type="scientific">Thalassovita mangrovi</name>
    <dbReference type="NCBI Taxonomy" id="2692236"/>
    <lineage>
        <taxon>Bacteria</taxon>
        <taxon>Pseudomonadati</taxon>
        <taxon>Pseudomonadota</taxon>
        <taxon>Alphaproteobacteria</taxon>
        <taxon>Rhodobacterales</taxon>
        <taxon>Roseobacteraceae</taxon>
        <taxon>Thalassovita</taxon>
    </lineage>
</organism>
<dbReference type="CDD" id="cd00038">
    <property type="entry name" value="CAP_ED"/>
    <property type="match status" value="1"/>
</dbReference>
<keyword evidence="2" id="KW-0238">DNA-binding</keyword>
<dbReference type="InterPro" id="IPR036390">
    <property type="entry name" value="WH_DNA-bd_sf"/>
</dbReference>
<dbReference type="PROSITE" id="PS50096">
    <property type="entry name" value="IQ"/>
    <property type="match status" value="1"/>
</dbReference>
<dbReference type="AlphaFoldDB" id="A0A6L8LPZ5"/>
<evidence type="ECO:0000256" key="1">
    <source>
        <dbReference type="ARBA" id="ARBA00023015"/>
    </source>
</evidence>
<name>A0A6L8LPZ5_9RHOB</name>
<dbReference type="InterPro" id="IPR014710">
    <property type="entry name" value="RmlC-like_jellyroll"/>
</dbReference>
<feature type="domain" description="HTH crp-type" evidence="5">
    <location>
        <begin position="157"/>
        <end position="227"/>
    </location>
</feature>
<dbReference type="Pfam" id="PF13545">
    <property type="entry name" value="HTH_Crp_2"/>
    <property type="match status" value="1"/>
</dbReference>
<dbReference type="InterPro" id="IPR012318">
    <property type="entry name" value="HTH_CRP"/>
</dbReference>
<dbReference type="InterPro" id="IPR036388">
    <property type="entry name" value="WH-like_DNA-bd_sf"/>
</dbReference>
<dbReference type="InterPro" id="IPR000595">
    <property type="entry name" value="cNMP-bd_dom"/>
</dbReference>
<feature type="domain" description="Cyclic nucleotide-binding" evidence="4">
    <location>
        <begin position="26"/>
        <end position="143"/>
    </location>
</feature>
<keyword evidence="7" id="KW-1185">Reference proteome</keyword>
<evidence type="ECO:0000259" key="4">
    <source>
        <dbReference type="PROSITE" id="PS50042"/>
    </source>
</evidence>
<dbReference type="SUPFAM" id="SSF51206">
    <property type="entry name" value="cAMP-binding domain-like"/>
    <property type="match status" value="1"/>
</dbReference>
<keyword evidence="3" id="KW-0804">Transcription</keyword>
<gene>
    <name evidence="6" type="ORF">GR167_17550</name>
</gene>
<dbReference type="GO" id="GO:0003677">
    <property type="term" value="F:DNA binding"/>
    <property type="evidence" value="ECO:0007669"/>
    <property type="project" value="UniProtKB-KW"/>
</dbReference>
<dbReference type="PROSITE" id="PS50042">
    <property type="entry name" value="CNMP_BINDING_3"/>
    <property type="match status" value="1"/>
</dbReference>
<dbReference type="Gene3D" id="1.10.10.10">
    <property type="entry name" value="Winged helix-like DNA-binding domain superfamily/Winged helix DNA-binding domain"/>
    <property type="match status" value="1"/>
</dbReference>
<proteinExistence type="predicted"/>
<protein>
    <submittedName>
        <fullName evidence="6">Helix-turn-helix domain-containing protein</fullName>
    </submittedName>
</protein>
<evidence type="ECO:0000259" key="5">
    <source>
        <dbReference type="PROSITE" id="PS51063"/>
    </source>
</evidence>
<evidence type="ECO:0000313" key="6">
    <source>
        <dbReference type="EMBL" id="MYM57126.1"/>
    </source>
</evidence>
<dbReference type="GO" id="GO:0006355">
    <property type="term" value="P:regulation of DNA-templated transcription"/>
    <property type="evidence" value="ECO:0007669"/>
    <property type="project" value="InterPro"/>
</dbReference>
<dbReference type="Proteomes" id="UP000479043">
    <property type="component" value="Unassembled WGS sequence"/>
</dbReference>
<dbReference type="InterPro" id="IPR018490">
    <property type="entry name" value="cNMP-bd_dom_sf"/>
</dbReference>
<evidence type="ECO:0000313" key="7">
    <source>
        <dbReference type="Proteomes" id="UP000479043"/>
    </source>
</evidence>
<dbReference type="EMBL" id="WWEN01000009">
    <property type="protein sequence ID" value="MYM57126.1"/>
    <property type="molecule type" value="Genomic_DNA"/>
</dbReference>
<accession>A0A6L8LPZ5</accession>
<comment type="caution">
    <text evidence="6">The sequence shown here is derived from an EMBL/GenBank/DDBJ whole genome shotgun (WGS) entry which is preliminary data.</text>
</comment>
<dbReference type="PROSITE" id="PS51063">
    <property type="entry name" value="HTH_CRP_2"/>
    <property type="match status" value="1"/>
</dbReference>
<dbReference type="SUPFAM" id="SSF46785">
    <property type="entry name" value="Winged helix' DNA-binding domain"/>
    <property type="match status" value="1"/>
</dbReference>
<dbReference type="PRINTS" id="PR00034">
    <property type="entry name" value="HTHCRP"/>
</dbReference>
<dbReference type="CDD" id="cd00092">
    <property type="entry name" value="HTH_CRP"/>
    <property type="match status" value="1"/>
</dbReference>
<evidence type="ECO:0000256" key="3">
    <source>
        <dbReference type="ARBA" id="ARBA00023163"/>
    </source>
</evidence>
<dbReference type="RefSeq" id="WP_160975036.1">
    <property type="nucleotide sequence ID" value="NZ_WWEN01000009.1"/>
</dbReference>
<dbReference type="SMART" id="SM00419">
    <property type="entry name" value="HTH_CRP"/>
    <property type="match status" value="1"/>
</dbReference>
<evidence type="ECO:0000256" key="2">
    <source>
        <dbReference type="ARBA" id="ARBA00023125"/>
    </source>
</evidence>
<dbReference type="Gene3D" id="2.60.120.10">
    <property type="entry name" value="Jelly Rolls"/>
    <property type="match status" value="1"/>
</dbReference>